<name>A0ABR0Q6L0_GOSAR</name>
<dbReference type="InterPro" id="IPR052343">
    <property type="entry name" value="Retrotransposon-Effector_Assoc"/>
</dbReference>
<evidence type="ECO:0000313" key="2">
    <source>
        <dbReference type="EMBL" id="KAK5834633.1"/>
    </source>
</evidence>
<dbReference type="EMBL" id="JARKNE010000004">
    <property type="protein sequence ID" value="KAK5834633.1"/>
    <property type="molecule type" value="Genomic_DNA"/>
</dbReference>
<sequence>MFVLGGSNNRFEALNVDLVDSNDVVADDIDAEQDVVDDDNETEQLEFSPQKPRLASLEVAPFVRSLMATKQENLDKVKAKAEELESLKLALLRGDLVRNGHIDKGIVEPDFLEVFQYSFASSTLLAAFYSTSISFIPNQSAFVRGHSITNNTMLAHELMRGKGIRQGDPPSLYLFVLAMDVLSKLLDVAAINTLFKYHLKCLRVRLTHLMFADDLLIFSKGTTDSVAGVYCVL</sequence>
<dbReference type="PANTHER" id="PTHR46890:SF1">
    <property type="entry name" value="REVERSE TRANSCRIPTASE DOMAIN-CONTAINING PROTEIN"/>
    <property type="match status" value="1"/>
</dbReference>
<keyword evidence="3" id="KW-1185">Reference proteome</keyword>
<gene>
    <name evidence="2" type="ORF">PVK06_010309</name>
</gene>
<organism evidence="2 3">
    <name type="scientific">Gossypium arboreum</name>
    <name type="common">Tree cotton</name>
    <name type="synonym">Gossypium nanking</name>
    <dbReference type="NCBI Taxonomy" id="29729"/>
    <lineage>
        <taxon>Eukaryota</taxon>
        <taxon>Viridiplantae</taxon>
        <taxon>Streptophyta</taxon>
        <taxon>Embryophyta</taxon>
        <taxon>Tracheophyta</taxon>
        <taxon>Spermatophyta</taxon>
        <taxon>Magnoliopsida</taxon>
        <taxon>eudicotyledons</taxon>
        <taxon>Gunneridae</taxon>
        <taxon>Pentapetalae</taxon>
        <taxon>rosids</taxon>
        <taxon>malvids</taxon>
        <taxon>Malvales</taxon>
        <taxon>Malvaceae</taxon>
        <taxon>Malvoideae</taxon>
        <taxon>Gossypium</taxon>
    </lineage>
</organism>
<dbReference type="Pfam" id="PF00078">
    <property type="entry name" value="RVT_1"/>
    <property type="match status" value="1"/>
</dbReference>
<accession>A0ABR0Q6L0</accession>
<dbReference type="Proteomes" id="UP001358586">
    <property type="component" value="Chromosome 4"/>
</dbReference>
<dbReference type="PANTHER" id="PTHR46890">
    <property type="entry name" value="NON-LTR RETROLELEMENT REVERSE TRANSCRIPTASE-LIKE PROTEIN-RELATED"/>
    <property type="match status" value="1"/>
</dbReference>
<proteinExistence type="predicted"/>
<feature type="domain" description="Reverse transcriptase" evidence="1">
    <location>
        <begin position="142"/>
        <end position="224"/>
    </location>
</feature>
<evidence type="ECO:0000313" key="3">
    <source>
        <dbReference type="Proteomes" id="UP001358586"/>
    </source>
</evidence>
<dbReference type="InterPro" id="IPR000477">
    <property type="entry name" value="RT_dom"/>
</dbReference>
<reference evidence="2 3" key="1">
    <citation type="submission" date="2023-03" db="EMBL/GenBank/DDBJ databases">
        <title>WGS of Gossypium arboreum.</title>
        <authorList>
            <person name="Yu D."/>
        </authorList>
    </citation>
    <scope>NUCLEOTIDE SEQUENCE [LARGE SCALE GENOMIC DNA]</scope>
    <source>
        <tissue evidence="2">Leaf</tissue>
    </source>
</reference>
<evidence type="ECO:0000259" key="1">
    <source>
        <dbReference type="Pfam" id="PF00078"/>
    </source>
</evidence>
<protein>
    <recommendedName>
        <fullName evidence="1">Reverse transcriptase domain-containing protein</fullName>
    </recommendedName>
</protein>
<comment type="caution">
    <text evidence="2">The sequence shown here is derived from an EMBL/GenBank/DDBJ whole genome shotgun (WGS) entry which is preliminary data.</text>
</comment>